<feature type="compositionally biased region" description="Basic and acidic residues" evidence="1">
    <location>
        <begin position="40"/>
        <end position="66"/>
    </location>
</feature>
<organism evidence="2 3">
    <name type="scientific">Talaromyces proteolyticus</name>
    <dbReference type="NCBI Taxonomy" id="1131652"/>
    <lineage>
        <taxon>Eukaryota</taxon>
        <taxon>Fungi</taxon>
        <taxon>Dikarya</taxon>
        <taxon>Ascomycota</taxon>
        <taxon>Pezizomycotina</taxon>
        <taxon>Eurotiomycetes</taxon>
        <taxon>Eurotiomycetidae</taxon>
        <taxon>Eurotiales</taxon>
        <taxon>Trichocomaceae</taxon>
        <taxon>Talaromyces</taxon>
        <taxon>Talaromyces sect. Bacilispori</taxon>
    </lineage>
</organism>
<dbReference type="EMBL" id="JAJTJA010000015">
    <property type="protein sequence ID" value="KAH8689567.1"/>
    <property type="molecule type" value="Genomic_DNA"/>
</dbReference>
<comment type="caution">
    <text evidence="2">The sequence shown here is derived from an EMBL/GenBank/DDBJ whole genome shotgun (WGS) entry which is preliminary data.</text>
</comment>
<reference evidence="2" key="1">
    <citation type="submission" date="2021-12" db="EMBL/GenBank/DDBJ databases">
        <title>Convergent genome expansion in fungi linked to evolution of root-endophyte symbiosis.</title>
        <authorList>
            <consortium name="DOE Joint Genome Institute"/>
            <person name="Ke Y.-H."/>
            <person name="Bonito G."/>
            <person name="Liao H.-L."/>
            <person name="Looney B."/>
            <person name="Rojas-Flechas A."/>
            <person name="Nash J."/>
            <person name="Hameed K."/>
            <person name="Schadt C."/>
            <person name="Martin F."/>
            <person name="Crous P.W."/>
            <person name="Miettinen O."/>
            <person name="Magnuson J.K."/>
            <person name="Labbe J."/>
            <person name="Jacobson D."/>
            <person name="Doktycz M.J."/>
            <person name="Veneault-Fourrey C."/>
            <person name="Kuo A."/>
            <person name="Mondo S."/>
            <person name="Calhoun S."/>
            <person name="Riley R."/>
            <person name="Ohm R."/>
            <person name="LaButti K."/>
            <person name="Andreopoulos B."/>
            <person name="Pangilinan J."/>
            <person name="Nolan M."/>
            <person name="Tritt A."/>
            <person name="Clum A."/>
            <person name="Lipzen A."/>
            <person name="Daum C."/>
            <person name="Barry K."/>
            <person name="Grigoriev I.V."/>
            <person name="Vilgalys R."/>
        </authorList>
    </citation>
    <scope>NUCLEOTIDE SEQUENCE</scope>
    <source>
        <strain evidence="2">PMI_201</strain>
    </source>
</reference>
<protein>
    <submittedName>
        <fullName evidence="2">Uncharacterized protein</fullName>
    </submittedName>
</protein>
<evidence type="ECO:0000313" key="3">
    <source>
        <dbReference type="Proteomes" id="UP001201262"/>
    </source>
</evidence>
<proteinExistence type="predicted"/>
<keyword evidence="3" id="KW-1185">Reference proteome</keyword>
<evidence type="ECO:0000256" key="1">
    <source>
        <dbReference type="SAM" id="MobiDB-lite"/>
    </source>
</evidence>
<sequence length="100" mass="10709">MSDRNPQSAERSASAMEAIKARVAESMQPGDSKSTAHSLPPDERESILGLDNEEHGYNGARAKEKEESEEGEGSGQRQGMGMAEMMGGVVDRVAKAMGRK</sequence>
<feature type="compositionally biased region" description="Polar residues" evidence="1">
    <location>
        <begin position="1"/>
        <end position="11"/>
    </location>
</feature>
<accession>A0AAD4PUM7</accession>
<dbReference type="Proteomes" id="UP001201262">
    <property type="component" value="Unassembled WGS sequence"/>
</dbReference>
<gene>
    <name evidence="2" type="ORF">BGW36DRAFT_433571</name>
</gene>
<dbReference type="GeneID" id="70251575"/>
<dbReference type="AlphaFoldDB" id="A0AAD4PUM7"/>
<feature type="region of interest" description="Disordered" evidence="1">
    <location>
        <begin position="1"/>
        <end position="85"/>
    </location>
</feature>
<evidence type="ECO:0000313" key="2">
    <source>
        <dbReference type="EMBL" id="KAH8689567.1"/>
    </source>
</evidence>
<name>A0AAD4PUM7_9EURO</name>
<dbReference type="RefSeq" id="XP_046065921.1">
    <property type="nucleotide sequence ID" value="XM_046221288.1"/>
</dbReference>